<evidence type="ECO:0000313" key="7">
    <source>
        <dbReference type="EMBL" id="NIR73943.1"/>
    </source>
</evidence>
<dbReference type="GO" id="GO:0004175">
    <property type="term" value="F:endopeptidase activity"/>
    <property type="evidence" value="ECO:0007669"/>
    <property type="project" value="TreeGrafter"/>
</dbReference>
<dbReference type="NCBIfam" id="TIGR00225">
    <property type="entry name" value="prc"/>
    <property type="match status" value="1"/>
</dbReference>
<protein>
    <submittedName>
        <fullName evidence="7">S41 family peptidase</fullName>
    </submittedName>
</protein>
<dbReference type="GO" id="GO:0007165">
    <property type="term" value="P:signal transduction"/>
    <property type="evidence" value="ECO:0007669"/>
    <property type="project" value="TreeGrafter"/>
</dbReference>
<dbReference type="SUPFAM" id="SSF50156">
    <property type="entry name" value="PDZ domain-like"/>
    <property type="match status" value="1"/>
</dbReference>
<evidence type="ECO:0000313" key="8">
    <source>
        <dbReference type="Proteomes" id="UP000702544"/>
    </source>
</evidence>
<evidence type="ECO:0000256" key="1">
    <source>
        <dbReference type="ARBA" id="ARBA00009179"/>
    </source>
</evidence>
<dbReference type="CDD" id="cd06782">
    <property type="entry name" value="cpPDZ_CPP-like"/>
    <property type="match status" value="1"/>
</dbReference>
<dbReference type="CDD" id="cd07560">
    <property type="entry name" value="Peptidase_S41_CPP"/>
    <property type="match status" value="1"/>
</dbReference>
<dbReference type="SMART" id="SM00228">
    <property type="entry name" value="PDZ"/>
    <property type="match status" value="1"/>
</dbReference>
<dbReference type="InterPro" id="IPR001478">
    <property type="entry name" value="PDZ"/>
</dbReference>
<feature type="domain" description="PDZ" evidence="6">
    <location>
        <begin position="85"/>
        <end position="153"/>
    </location>
</feature>
<evidence type="ECO:0000256" key="3">
    <source>
        <dbReference type="ARBA" id="ARBA00022801"/>
    </source>
</evidence>
<organism evidence="7 8">
    <name type="scientific">Candidatus Kutchimonas denitrificans</name>
    <dbReference type="NCBI Taxonomy" id="3056748"/>
    <lineage>
        <taxon>Bacteria</taxon>
        <taxon>Pseudomonadati</taxon>
        <taxon>Gemmatimonadota</taxon>
        <taxon>Gemmatimonadia</taxon>
        <taxon>Candidatus Palauibacterales</taxon>
        <taxon>Candidatus Palauibacteraceae</taxon>
        <taxon>Candidatus Kutchimonas</taxon>
    </lineage>
</organism>
<dbReference type="InterPro" id="IPR055210">
    <property type="entry name" value="CtpA/B_N"/>
</dbReference>
<reference evidence="7 8" key="1">
    <citation type="submission" date="2020-01" db="EMBL/GenBank/DDBJ databases">
        <title>Genomes assembled from Gulf of Kutch pelagic sediment metagenomes.</title>
        <authorList>
            <person name="Chandrashekar M."/>
            <person name="Mahajan M.S."/>
            <person name="Dave K.J."/>
            <person name="Vatsa P."/>
            <person name="Nathani N.M."/>
        </authorList>
    </citation>
    <scope>NUCLEOTIDE SEQUENCE [LARGE SCALE GENOMIC DNA]</scope>
    <source>
        <strain evidence="7">KS3-K002</strain>
    </source>
</reference>
<dbReference type="GO" id="GO:0006508">
    <property type="term" value="P:proteolysis"/>
    <property type="evidence" value="ECO:0007669"/>
    <property type="project" value="UniProtKB-KW"/>
</dbReference>
<dbReference type="FunFam" id="2.30.42.10:FF:000063">
    <property type="entry name" value="Peptidase, S41 family"/>
    <property type="match status" value="1"/>
</dbReference>
<keyword evidence="2 5" id="KW-0645">Protease</keyword>
<dbReference type="Pfam" id="PF03572">
    <property type="entry name" value="Peptidase_S41"/>
    <property type="match status" value="1"/>
</dbReference>
<evidence type="ECO:0000256" key="5">
    <source>
        <dbReference type="RuleBase" id="RU004404"/>
    </source>
</evidence>
<comment type="similarity">
    <text evidence="1 5">Belongs to the peptidase S41A family.</text>
</comment>
<evidence type="ECO:0000259" key="6">
    <source>
        <dbReference type="PROSITE" id="PS50106"/>
    </source>
</evidence>
<dbReference type="EMBL" id="JAACAK010000017">
    <property type="protein sequence ID" value="NIR73943.1"/>
    <property type="molecule type" value="Genomic_DNA"/>
</dbReference>
<dbReference type="Gene3D" id="2.30.42.10">
    <property type="match status" value="1"/>
</dbReference>
<dbReference type="GO" id="GO:0030288">
    <property type="term" value="C:outer membrane-bounded periplasmic space"/>
    <property type="evidence" value="ECO:0007669"/>
    <property type="project" value="TreeGrafter"/>
</dbReference>
<sequence>MRLKKSLWMPAVIGLLAVASGGWLVQQSSEGNVYLKSRVFQDVMRVISDRYVDEIDPADLYDMAVEGMIEQLGDPHTAILRPEDYSQLRLTTTGNYGGLGIRIDQKDNWITVVQTLPNTPADRAGLQPGDRLIEVDGESMKGWTSEKAVSVLRGPKGAPVDLKISRVGVPEPIPVRIVRDDIHVDYVVAFVLEPGIGYIQQLQFSAQSANDIRGEIEDLRGQGMRALVLDLRNNPGGLLEEGVEVADIFLEDGSDVVETRSRIADQNDTYFGDRRPVESGMPVIVLVNRWSASASEIVAGALQDHDRALVLGDTTFGKGSVQTLYPLPGGNYLKITTAKWYTPSGRSIQRERDWSNGGAVVAHRGGAIEGAGASLEPPVFYTDAGREVVGGGGIIPDLVIQGEPLTDAELEFRKSLGDQLAAYSDAVFRFAAVYANKHPNLSPDFEVTQEMLDQLYDWIVGLDIEVERELYDSAKRVVVRELGIQLATVAFDDKVTLRRQLVLDRQLEVATELLRGGPSPKQLFALAETRKGEYQD</sequence>
<dbReference type="PANTHER" id="PTHR32060">
    <property type="entry name" value="TAIL-SPECIFIC PROTEASE"/>
    <property type="match status" value="1"/>
</dbReference>
<dbReference type="InterPro" id="IPR036034">
    <property type="entry name" value="PDZ_sf"/>
</dbReference>
<dbReference type="PROSITE" id="PS50106">
    <property type="entry name" value="PDZ"/>
    <property type="match status" value="1"/>
</dbReference>
<dbReference type="Proteomes" id="UP000702544">
    <property type="component" value="Unassembled WGS sequence"/>
</dbReference>
<dbReference type="Gene3D" id="3.90.226.10">
    <property type="entry name" value="2-enoyl-CoA Hydratase, Chain A, domain 1"/>
    <property type="match status" value="1"/>
</dbReference>
<evidence type="ECO:0000256" key="4">
    <source>
        <dbReference type="ARBA" id="ARBA00022825"/>
    </source>
</evidence>
<proteinExistence type="inferred from homology"/>
<keyword evidence="3 5" id="KW-0378">Hydrolase</keyword>
<comment type="caution">
    <text evidence="7">The sequence shown here is derived from an EMBL/GenBank/DDBJ whole genome shotgun (WGS) entry which is preliminary data.</text>
</comment>
<dbReference type="AlphaFoldDB" id="A0AAE4Z5J1"/>
<dbReference type="Gene3D" id="3.30.750.44">
    <property type="match status" value="1"/>
</dbReference>
<dbReference type="InterPro" id="IPR005151">
    <property type="entry name" value="Tail-specific_protease"/>
</dbReference>
<dbReference type="SUPFAM" id="SSF52096">
    <property type="entry name" value="ClpP/crotonase"/>
    <property type="match status" value="1"/>
</dbReference>
<dbReference type="InterPro" id="IPR004447">
    <property type="entry name" value="Peptidase_S41A"/>
</dbReference>
<name>A0AAE4Z5J1_9BACT</name>
<dbReference type="InterPro" id="IPR029045">
    <property type="entry name" value="ClpP/crotonase-like_dom_sf"/>
</dbReference>
<accession>A0AAE4Z5J1</accession>
<keyword evidence="4 5" id="KW-0720">Serine protease</keyword>
<evidence type="ECO:0000256" key="2">
    <source>
        <dbReference type="ARBA" id="ARBA00022670"/>
    </source>
</evidence>
<dbReference type="PANTHER" id="PTHR32060:SF30">
    <property type="entry name" value="CARBOXY-TERMINAL PROCESSING PROTEASE CTPA"/>
    <property type="match status" value="1"/>
</dbReference>
<dbReference type="GO" id="GO:0008236">
    <property type="term" value="F:serine-type peptidase activity"/>
    <property type="evidence" value="ECO:0007669"/>
    <property type="project" value="UniProtKB-KW"/>
</dbReference>
<dbReference type="Pfam" id="PF22694">
    <property type="entry name" value="CtpB_N-like"/>
    <property type="match status" value="1"/>
</dbReference>
<gene>
    <name evidence="7" type="ORF">GWO12_02325</name>
</gene>
<dbReference type="Pfam" id="PF00595">
    <property type="entry name" value="PDZ"/>
    <property type="match status" value="1"/>
</dbReference>
<dbReference type="SMART" id="SM00245">
    <property type="entry name" value="TSPc"/>
    <property type="match status" value="1"/>
</dbReference>